<proteinExistence type="predicted"/>
<evidence type="ECO:0000313" key="1">
    <source>
        <dbReference type="EMBL" id="TQF09210.1"/>
    </source>
</evidence>
<dbReference type="InterPro" id="IPR011044">
    <property type="entry name" value="Quino_amine_DH_bsu"/>
</dbReference>
<evidence type="ECO:0000313" key="2">
    <source>
        <dbReference type="Proteomes" id="UP000315369"/>
    </source>
</evidence>
<gene>
    <name evidence="1" type="ORF">FJV41_45815</name>
</gene>
<protein>
    <submittedName>
        <fullName evidence="1">Uncharacterized protein</fullName>
    </submittedName>
</protein>
<comment type="caution">
    <text evidence="1">The sequence shown here is derived from an EMBL/GenBank/DDBJ whole genome shotgun (WGS) entry which is preliminary data.</text>
</comment>
<organism evidence="1 2">
    <name type="scientific">Myxococcus llanfairpwllgwyngyllgogerychwyrndrobwllllantysiliogogogochensis</name>
    <dbReference type="NCBI Taxonomy" id="2590453"/>
    <lineage>
        <taxon>Bacteria</taxon>
        <taxon>Pseudomonadati</taxon>
        <taxon>Myxococcota</taxon>
        <taxon>Myxococcia</taxon>
        <taxon>Myxococcales</taxon>
        <taxon>Cystobacterineae</taxon>
        <taxon>Myxococcaceae</taxon>
        <taxon>Myxococcus</taxon>
    </lineage>
</organism>
<accession>A0A540WJL0</accession>
<dbReference type="OrthoDB" id="5489136at2"/>
<sequence>MPGVLPVKRGTLTLLLACAGLTVGCSDTQATTGIAGLSGTYDLTLVGNLVFVTSSDRDELQVLDLSANPRQFIPAPNPLQTLAIPVLDRPDSLTHDVGYKADGSELPGPYVYARSAGASQISVVAADPARLVQVHPLFARSLVTAFAARSPDVRPEGEPAAPSVLYYAMQDPDAPFEDDSGGSRIERQALPGPEALEAGELVPAPVTLFCLQPGESVQAMAVLPDNQLVVATRQASGRSGRTLLVTDANPTTSENCTIPSTATRDLSAGFDNTPVRIVVSHPRVVTRQDDTSTPDVNEFSEMPAGRFVYGVKDEVSCGGAPECSGVLAVDSTTGLKATDLSGAPMLPILPQDGLPTGLALIPDASLLLTLIGDDGGVSVNDTATVPLLGLMPSSNGSITVFSASDRRDFDLDTRRAFVNVVARNQAEEAIDIGGVSTRVDVSQPLEYPCDPANPTGPSFTRKGLYEGSVANGIFRFIYQGAFPGAFDLARDLSTPTSFVVPQPDNVSQQVRVGDVIVLASLDIICTTDLVVSSIQPTGEAGKVRLETLTPIPTDCAELPLFTVLASGDQSFLLVDGNGALLSRDVEGVGSKYEIPASYSFHPTDFLGTTTLAGSGVACGLSADLTVPLFPPAPPPLILSVDGRQSLVRGDRFVVAVGSGVLTHVFGVNTSSSSGAGLQFYTLPGPVVGSQAGGTALAYIAYPSADGILQVNLNEVRTNTLNDVALSYFE</sequence>
<dbReference type="SUPFAM" id="SSF50969">
    <property type="entry name" value="YVTN repeat-like/Quinoprotein amine dehydrogenase"/>
    <property type="match status" value="1"/>
</dbReference>
<dbReference type="AlphaFoldDB" id="A0A540WJL0"/>
<dbReference type="EMBL" id="VIFM01000376">
    <property type="protein sequence ID" value="TQF09210.1"/>
    <property type="molecule type" value="Genomic_DNA"/>
</dbReference>
<name>A0A540WJL0_9BACT</name>
<reference evidence="1 2" key="1">
    <citation type="submission" date="2019-06" db="EMBL/GenBank/DDBJ databases">
        <authorList>
            <person name="Livingstone P."/>
            <person name="Whitworth D."/>
        </authorList>
    </citation>
    <scope>NUCLEOTIDE SEQUENCE [LARGE SCALE GENOMIC DNA]</scope>
    <source>
        <strain evidence="1 2">AM401</strain>
    </source>
</reference>
<keyword evidence="2" id="KW-1185">Reference proteome</keyword>
<dbReference type="Proteomes" id="UP000315369">
    <property type="component" value="Unassembled WGS sequence"/>
</dbReference>